<evidence type="ECO:0000313" key="2">
    <source>
        <dbReference type="EMBL" id="GBN61041.1"/>
    </source>
</evidence>
<evidence type="ECO:0000313" key="3">
    <source>
        <dbReference type="Proteomes" id="UP000499080"/>
    </source>
</evidence>
<sequence length="47" mass="5169">MIADGYLVGDGSWELTVLVTDLQVERSLRVKGDLHIGGLMLNLVEEL</sequence>
<dbReference type="PANTHER" id="PTHR16160:SF13">
    <property type="entry name" value="FERMITIN 2-RELATED"/>
    <property type="match status" value="1"/>
</dbReference>
<dbReference type="InterPro" id="IPR040790">
    <property type="entry name" value="Kindlin_2_N"/>
</dbReference>
<reference evidence="2 3" key="1">
    <citation type="journal article" date="2019" name="Sci. Rep.">
        <title>Orb-weaving spider Araneus ventricosus genome elucidates the spidroin gene catalogue.</title>
        <authorList>
            <person name="Kono N."/>
            <person name="Nakamura H."/>
            <person name="Ohtoshi R."/>
            <person name="Moran D.A.P."/>
            <person name="Shinohara A."/>
            <person name="Yoshida Y."/>
            <person name="Fujiwara M."/>
            <person name="Mori M."/>
            <person name="Tomita M."/>
            <person name="Arakawa K."/>
        </authorList>
    </citation>
    <scope>NUCLEOTIDE SEQUENCE [LARGE SCALE GENOMIC DNA]</scope>
</reference>
<keyword evidence="3" id="KW-1185">Reference proteome</keyword>
<dbReference type="OrthoDB" id="10057618at2759"/>
<feature type="non-terminal residue" evidence="2">
    <location>
        <position position="47"/>
    </location>
</feature>
<comment type="caution">
    <text evidence="2">The sequence shown here is derived from an EMBL/GenBank/DDBJ whole genome shotgun (WGS) entry which is preliminary data.</text>
</comment>
<proteinExistence type="predicted"/>
<dbReference type="InterPro" id="IPR037843">
    <property type="entry name" value="Kindlin/fermitin"/>
</dbReference>
<dbReference type="GO" id="GO:0005178">
    <property type="term" value="F:integrin binding"/>
    <property type="evidence" value="ECO:0007669"/>
    <property type="project" value="TreeGrafter"/>
</dbReference>
<evidence type="ECO:0000259" key="1">
    <source>
        <dbReference type="Pfam" id="PF18124"/>
    </source>
</evidence>
<dbReference type="GO" id="GO:0030055">
    <property type="term" value="C:cell-substrate junction"/>
    <property type="evidence" value="ECO:0007669"/>
    <property type="project" value="TreeGrafter"/>
</dbReference>
<gene>
    <name evidence="2" type="ORF">AVEN_137987_1</name>
</gene>
<dbReference type="GO" id="GO:0007229">
    <property type="term" value="P:integrin-mediated signaling pathway"/>
    <property type="evidence" value="ECO:0007669"/>
    <property type="project" value="InterPro"/>
</dbReference>
<feature type="domain" description="Kindlin-2 N-terminal" evidence="1">
    <location>
        <begin position="8"/>
        <end position="47"/>
    </location>
</feature>
<protein>
    <recommendedName>
        <fullName evidence="1">Kindlin-2 N-terminal domain-containing protein</fullName>
    </recommendedName>
</protein>
<dbReference type="PANTHER" id="PTHR16160">
    <property type="entry name" value="FERMITIN 2-RELATED"/>
    <property type="match status" value="1"/>
</dbReference>
<name>A0A4Y2QCD2_ARAVE</name>
<dbReference type="Proteomes" id="UP000499080">
    <property type="component" value="Unassembled WGS sequence"/>
</dbReference>
<dbReference type="EMBL" id="BGPR01137932">
    <property type="protein sequence ID" value="GBN61041.1"/>
    <property type="molecule type" value="Genomic_DNA"/>
</dbReference>
<accession>A0A4Y2QCD2</accession>
<dbReference type="Pfam" id="PF18124">
    <property type="entry name" value="Kindlin_2_N"/>
    <property type="match status" value="1"/>
</dbReference>
<dbReference type="Gene3D" id="3.10.20.90">
    <property type="entry name" value="Phosphatidylinositol 3-kinase Catalytic Subunit, Chain A, domain 1"/>
    <property type="match status" value="1"/>
</dbReference>
<dbReference type="GO" id="GO:0007160">
    <property type="term" value="P:cell-matrix adhesion"/>
    <property type="evidence" value="ECO:0007669"/>
    <property type="project" value="TreeGrafter"/>
</dbReference>
<dbReference type="AlphaFoldDB" id="A0A4Y2QCD2"/>
<organism evidence="2 3">
    <name type="scientific">Araneus ventricosus</name>
    <name type="common">Orbweaver spider</name>
    <name type="synonym">Epeira ventricosa</name>
    <dbReference type="NCBI Taxonomy" id="182803"/>
    <lineage>
        <taxon>Eukaryota</taxon>
        <taxon>Metazoa</taxon>
        <taxon>Ecdysozoa</taxon>
        <taxon>Arthropoda</taxon>
        <taxon>Chelicerata</taxon>
        <taxon>Arachnida</taxon>
        <taxon>Araneae</taxon>
        <taxon>Araneomorphae</taxon>
        <taxon>Entelegynae</taxon>
        <taxon>Araneoidea</taxon>
        <taxon>Araneidae</taxon>
        <taxon>Araneus</taxon>
    </lineage>
</organism>